<evidence type="ECO:0000313" key="2">
    <source>
        <dbReference type="Proteomes" id="UP001302349"/>
    </source>
</evidence>
<dbReference type="EMBL" id="CP136051">
    <property type="protein sequence ID" value="WOK08267.1"/>
    <property type="molecule type" value="Genomic_DNA"/>
</dbReference>
<reference evidence="1 2" key="1">
    <citation type="journal article" date="2023" name="Microbiol. Resour. Announc.">
        <title>Complete Genome Sequence of Imperialibacter roseus strain P4T.</title>
        <authorList>
            <person name="Tizabi D.R."/>
            <person name="Bachvaroff T."/>
            <person name="Hill R.T."/>
        </authorList>
    </citation>
    <scope>NUCLEOTIDE SEQUENCE [LARGE SCALE GENOMIC DNA]</scope>
    <source>
        <strain evidence="1 2">P4T</strain>
    </source>
</reference>
<dbReference type="Gene3D" id="1.10.150.20">
    <property type="entry name" value="5' to 3' exonuclease, C-terminal subdomain"/>
    <property type="match status" value="1"/>
</dbReference>
<gene>
    <name evidence="1" type="ORF">RT717_06405</name>
</gene>
<proteinExistence type="predicted"/>
<protein>
    <submittedName>
        <fullName evidence="1">RNA polymerase alpha subunit C-terminal domain-containing protein</fullName>
    </submittedName>
</protein>
<dbReference type="NCBIfam" id="NF005841">
    <property type="entry name" value="PRK07758.1"/>
    <property type="match status" value="1"/>
</dbReference>
<sequence>MTSPKKTLRICKKGHQYYKSSDCPVCPICASEEKPEDDFLSTLVAPARRALQGKGITTVRELAMHTETEIMQLHGMGPSTLPKLQQALASAGLSFKPR</sequence>
<dbReference type="RefSeq" id="WP_317490913.1">
    <property type="nucleotide sequence ID" value="NZ_CP136051.1"/>
</dbReference>
<name>A0ABZ0ITB2_9BACT</name>
<evidence type="ECO:0000313" key="1">
    <source>
        <dbReference type="EMBL" id="WOK08267.1"/>
    </source>
</evidence>
<dbReference type="SUPFAM" id="SSF47789">
    <property type="entry name" value="C-terminal domain of RNA polymerase alpha subunit"/>
    <property type="match status" value="1"/>
</dbReference>
<organism evidence="1 2">
    <name type="scientific">Imperialibacter roseus</name>
    <dbReference type="NCBI Taxonomy" id="1324217"/>
    <lineage>
        <taxon>Bacteria</taxon>
        <taxon>Pseudomonadati</taxon>
        <taxon>Bacteroidota</taxon>
        <taxon>Cytophagia</taxon>
        <taxon>Cytophagales</taxon>
        <taxon>Flammeovirgaceae</taxon>
        <taxon>Imperialibacter</taxon>
    </lineage>
</organism>
<keyword evidence="2" id="KW-1185">Reference proteome</keyword>
<accession>A0ABZ0ITB2</accession>
<dbReference type="Proteomes" id="UP001302349">
    <property type="component" value="Chromosome"/>
</dbReference>